<evidence type="ECO:0000256" key="2">
    <source>
        <dbReference type="ARBA" id="ARBA00023136"/>
    </source>
</evidence>
<evidence type="ECO:0000313" key="8">
    <source>
        <dbReference type="Proteomes" id="UP001609175"/>
    </source>
</evidence>
<dbReference type="RefSeq" id="WP_395117664.1">
    <property type="nucleotide sequence ID" value="NZ_JBIMSN010000056.1"/>
</dbReference>
<gene>
    <name evidence="7" type="ORF">ACHIPV_13665</name>
    <name evidence="5" type="ORF">ACHIPZ_24280</name>
    <name evidence="6" type="ORF">ACHIRB_13205</name>
</gene>
<feature type="region of interest" description="Disordered" evidence="3">
    <location>
        <begin position="1"/>
        <end position="76"/>
    </location>
</feature>
<evidence type="ECO:0000313" key="10">
    <source>
        <dbReference type="Proteomes" id="UP001609219"/>
    </source>
</evidence>
<accession>A0ABW7KKF4</accession>
<keyword evidence="10" id="KW-1185">Reference proteome</keyword>
<evidence type="ECO:0000313" key="5">
    <source>
        <dbReference type="EMBL" id="MFH5211298.1"/>
    </source>
</evidence>
<evidence type="ECO:0000313" key="9">
    <source>
        <dbReference type="Proteomes" id="UP001609176"/>
    </source>
</evidence>
<evidence type="ECO:0000256" key="3">
    <source>
        <dbReference type="SAM" id="MobiDB-lite"/>
    </source>
</evidence>
<keyword evidence="2 4" id="KW-0472">Membrane</keyword>
<dbReference type="Proteomes" id="UP001609219">
    <property type="component" value="Unassembled WGS sequence"/>
</dbReference>
<dbReference type="EMBL" id="JBIMSO010000071">
    <property type="protein sequence ID" value="MFH5211298.1"/>
    <property type="molecule type" value="Genomic_DNA"/>
</dbReference>
<keyword evidence="4" id="KW-1133">Transmembrane helix</keyword>
<organism evidence="7 9">
    <name type="scientific">Antrihabitans spumae</name>
    <dbReference type="NCBI Taxonomy" id="3373370"/>
    <lineage>
        <taxon>Bacteria</taxon>
        <taxon>Bacillati</taxon>
        <taxon>Actinomycetota</taxon>
        <taxon>Actinomycetes</taxon>
        <taxon>Mycobacteriales</taxon>
        <taxon>Nocardiaceae</taxon>
        <taxon>Antrihabitans</taxon>
    </lineage>
</organism>
<dbReference type="PANTHER" id="PTHR37042:SF4">
    <property type="entry name" value="OUTER MEMBRANE PROTEIN RV1973"/>
    <property type="match status" value="1"/>
</dbReference>
<keyword evidence="4" id="KW-0812">Transmembrane</keyword>
<dbReference type="Proteomes" id="UP001609176">
    <property type="component" value="Unassembled WGS sequence"/>
</dbReference>
<comment type="caution">
    <text evidence="7">The sequence shown here is derived from an EMBL/GenBank/DDBJ whole genome shotgun (WGS) entry which is preliminary data.</text>
</comment>
<protein>
    <recommendedName>
        <fullName evidence="11">Mce-associated membrane protein</fullName>
    </recommendedName>
</protein>
<dbReference type="Proteomes" id="UP001609175">
    <property type="component" value="Unassembled WGS sequence"/>
</dbReference>
<evidence type="ECO:0000313" key="6">
    <source>
        <dbReference type="EMBL" id="MFH5229518.1"/>
    </source>
</evidence>
<evidence type="ECO:0008006" key="11">
    <source>
        <dbReference type="Google" id="ProtNLM"/>
    </source>
</evidence>
<feature type="compositionally biased region" description="Acidic residues" evidence="3">
    <location>
        <begin position="41"/>
        <end position="72"/>
    </location>
</feature>
<dbReference type="EMBL" id="JBIMSN010000056">
    <property type="protein sequence ID" value="MFH5229518.1"/>
    <property type="molecule type" value="Genomic_DNA"/>
</dbReference>
<proteinExistence type="predicted"/>
<name>A0ABW7KKF4_9NOCA</name>
<evidence type="ECO:0000256" key="1">
    <source>
        <dbReference type="ARBA" id="ARBA00004370"/>
    </source>
</evidence>
<dbReference type="PANTHER" id="PTHR37042">
    <property type="entry name" value="OUTER MEMBRANE PROTEIN RV1973"/>
    <property type="match status" value="1"/>
</dbReference>
<evidence type="ECO:0000313" key="7">
    <source>
        <dbReference type="EMBL" id="MFH5242923.1"/>
    </source>
</evidence>
<comment type="subcellular location">
    <subcellularLocation>
        <location evidence="1">Membrane</location>
    </subcellularLocation>
</comment>
<dbReference type="EMBL" id="JBIMSP010000019">
    <property type="protein sequence ID" value="MFH5242923.1"/>
    <property type="molecule type" value="Genomic_DNA"/>
</dbReference>
<evidence type="ECO:0000256" key="4">
    <source>
        <dbReference type="SAM" id="Phobius"/>
    </source>
</evidence>
<sequence length="251" mass="26436">MPPANEPSEVDLNKEDGPPQSADAADAVLDDDAAAEHAESDDTDEVVSEEEAVDGDEVDADEVEAEEFDEESTTAGGGSNLLKLGSLIGAVLLVVMTAVAAFFIYKYNDKSGELDDQVASTIAQSQAKDAACEYVNVLVNYDYTTIDDWIKKVSDGASGQWKKEFDASAPALKEAFAADQVKGQGDNPECGVKSGNATNAQVVIVVAQNIATAKSEGKFLPGPTISVVMDMEKTDGRWLATTFNAPFLGGQ</sequence>
<reference evidence="8 9" key="1">
    <citation type="submission" date="2024-10" db="EMBL/GenBank/DDBJ databases">
        <authorList>
            <person name="Riesco R."/>
        </authorList>
    </citation>
    <scope>NUCLEOTIDE SEQUENCE [LARGE SCALE GENOMIC DNA]</scope>
    <source>
        <strain evidence="7 9">NCIMB 15448</strain>
        <strain evidence="5 8">NCIMB 15449</strain>
        <strain evidence="6 10">NCIMB 15450</strain>
    </source>
</reference>
<feature type="transmembrane region" description="Helical" evidence="4">
    <location>
        <begin position="84"/>
        <end position="105"/>
    </location>
</feature>